<dbReference type="AlphaFoldDB" id="A0A6J1QFK8"/>
<dbReference type="GO" id="GO:0042276">
    <property type="term" value="P:error-prone translesion synthesis"/>
    <property type="evidence" value="ECO:0007669"/>
    <property type="project" value="TreeGrafter"/>
</dbReference>
<dbReference type="InterPro" id="IPR056435">
    <property type="entry name" value="DPOD/Z_N"/>
</dbReference>
<feature type="domain" description="DNA polymerase zeta catalytic subunit N-terminal" evidence="3">
    <location>
        <begin position="1"/>
        <end position="55"/>
    </location>
</feature>
<dbReference type="InterPro" id="IPR030559">
    <property type="entry name" value="PolZ_Rev3"/>
</dbReference>
<dbReference type="GO" id="GO:0003887">
    <property type="term" value="F:DNA-directed DNA polymerase activity"/>
    <property type="evidence" value="ECO:0007669"/>
    <property type="project" value="UniProtKB-EC"/>
</dbReference>
<sequence>MFSITLVNIDSYQTSPVPELDVTFSEFRGSEVKKVPIIRAFGSTATGKKTCLHIHGVFPYMYVACTVRENTDSYAYQLAAAIDSALNTSFGSALSSSQHVYKIQRVSGIPFYGYHEKEHLFFKIYFYNPAIIKRTADLLQNGAVLNQTLQPYEAHIPYILQFMIDYNLYGMNLINLNSVKYRHPLQGCAREDSQSRSTMDLLDTQTYLPISVTRQSMCELEVDVHASEILNGQGVTKNMELNPGLAAIWDEEKARRAEAGLEDAKSQLLYPKTPSKIILPPTSSDLFQEGQLLKRLNAISQ</sequence>
<feature type="non-terminal residue" evidence="5">
    <location>
        <position position="301"/>
    </location>
</feature>
<dbReference type="GO" id="GO:0005634">
    <property type="term" value="C:nucleus"/>
    <property type="evidence" value="ECO:0007669"/>
    <property type="project" value="TreeGrafter"/>
</dbReference>
<evidence type="ECO:0000313" key="5">
    <source>
        <dbReference type="RefSeq" id="XP_024880593.1"/>
    </source>
</evidence>
<dbReference type="RefSeq" id="XP_024880593.1">
    <property type="nucleotide sequence ID" value="XM_025024825.1"/>
</dbReference>
<dbReference type="PANTHER" id="PTHR45812">
    <property type="entry name" value="DNA POLYMERASE ZETA CATALYTIC SUBUNIT"/>
    <property type="match status" value="1"/>
</dbReference>
<dbReference type="Pfam" id="PF24065">
    <property type="entry name" value="REV3_N"/>
    <property type="match status" value="1"/>
</dbReference>
<dbReference type="Proteomes" id="UP000504618">
    <property type="component" value="Unplaced"/>
</dbReference>
<evidence type="ECO:0000259" key="2">
    <source>
        <dbReference type="Pfam" id="PF24055"/>
    </source>
</evidence>
<feature type="domain" description="DNA polymerase delta/zeta catalytic subunit N-terminal" evidence="2">
    <location>
        <begin position="56"/>
        <end position="133"/>
    </location>
</feature>
<gene>
    <name evidence="5" type="primary">LOC112460220</name>
</gene>
<keyword evidence="4" id="KW-1185">Reference proteome</keyword>
<comment type="catalytic activity">
    <reaction evidence="1">
        <text>DNA(n) + a 2'-deoxyribonucleoside 5'-triphosphate = DNA(n+1) + diphosphate</text>
        <dbReference type="Rhea" id="RHEA:22508"/>
        <dbReference type="Rhea" id="RHEA-COMP:17339"/>
        <dbReference type="Rhea" id="RHEA-COMP:17340"/>
        <dbReference type="ChEBI" id="CHEBI:33019"/>
        <dbReference type="ChEBI" id="CHEBI:61560"/>
        <dbReference type="ChEBI" id="CHEBI:173112"/>
        <dbReference type="EC" id="2.7.7.7"/>
    </reaction>
</comment>
<dbReference type="Pfam" id="PF24055">
    <property type="entry name" value="POL3_N"/>
    <property type="match status" value="1"/>
</dbReference>
<evidence type="ECO:0000259" key="3">
    <source>
        <dbReference type="Pfam" id="PF24065"/>
    </source>
</evidence>
<evidence type="ECO:0000256" key="1">
    <source>
        <dbReference type="ARBA" id="ARBA00049244"/>
    </source>
</evidence>
<reference evidence="5" key="1">
    <citation type="submission" date="2025-08" db="UniProtKB">
        <authorList>
            <consortium name="RefSeq"/>
        </authorList>
    </citation>
    <scope>IDENTIFICATION</scope>
    <source>
        <tissue evidence="5">Whole body</tissue>
    </source>
</reference>
<dbReference type="Gene3D" id="3.30.342.10">
    <property type="entry name" value="DNA Polymerase, chain B, domain 1"/>
    <property type="match status" value="1"/>
</dbReference>
<dbReference type="InterPro" id="IPR012337">
    <property type="entry name" value="RNaseH-like_sf"/>
</dbReference>
<dbReference type="GO" id="GO:0000724">
    <property type="term" value="P:double-strand break repair via homologous recombination"/>
    <property type="evidence" value="ECO:0007669"/>
    <property type="project" value="TreeGrafter"/>
</dbReference>
<dbReference type="SUPFAM" id="SSF53098">
    <property type="entry name" value="Ribonuclease H-like"/>
    <property type="match status" value="1"/>
</dbReference>
<dbReference type="FunFam" id="3.30.342.10:FF:000002">
    <property type="entry name" value="DNA polymerase zeta catalytic subunit isoform X1"/>
    <property type="match status" value="1"/>
</dbReference>
<dbReference type="GeneID" id="112460220"/>
<dbReference type="PANTHER" id="PTHR45812:SF1">
    <property type="entry name" value="DNA POLYMERASE ZETA CATALYTIC SUBUNIT"/>
    <property type="match status" value="1"/>
</dbReference>
<dbReference type="InterPro" id="IPR056447">
    <property type="entry name" value="REV3_N"/>
</dbReference>
<name>A0A6J1QFK8_9HYME</name>
<evidence type="ECO:0000313" key="4">
    <source>
        <dbReference type="Proteomes" id="UP000504618"/>
    </source>
</evidence>
<accession>A0A6J1QFK8</accession>
<dbReference type="GO" id="GO:0016035">
    <property type="term" value="C:zeta DNA polymerase complex"/>
    <property type="evidence" value="ECO:0007669"/>
    <property type="project" value="InterPro"/>
</dbReference>
<protein>
    <submittedName>
        <fullName evidence="5">DNA polymerase zeta catalytic subunit-like</fullName>
    </submittedName>
</protein>
<organism evidence="4 5">
    <name type="scientific">Temnothorax curvispinosus</name>
    <dbReference type="NCBI Taxonomy" id="300111"/>
    <lineage>
        <taxon>Eukaryota</taxon>
        <taxon>Metazoa</taxon>
        <taxon>Ecdysozoa</taxon>
        <taxon>Arthropoda</taxon>
        <taxon>Hexapoda</taxon>
        <taxon>Insecta</taxon>
        <taxon>Pterygota</taxon>
        <taxon>Neoptera</taxon>
        <taxon>Endopterygota</taxon>
        <taxon>Hymenoptera</taxon>
        <taxon>Apocrita</taxon>
        <taxon>Aculeata</taxon>
        <taxon>Formicoidea</taxon>
        <taxon>Formicidae</taxon>
        <taxon>Myrmicinae</taxon>
        <taxon>Temnothorax</taxon>
    </lineage>
</organism>
<proteinExistence type="predicted"/>
<dbReference type="OrthoDB" id="2414538at2759"/>